<dbReference type="InterPro" id="IPR036366">
    <property type="entry name" value="PGBDSf"/>
</dbReference>
<keyword evidence="1" id="KW-0732">Signal</keyword>
<dbReference type="GO" id="GO:0009253">
    <property type="term" value="P:peptidoglycan catabolic process"/>
    <property type="evidence" value="ECO:0007669"/>
    <property type="project" value="TreeGrafter"/>
</dbReference>
<feature type="domain" description="Peptidoglycan binding-like" evidence="2">
    <location>
        <begin position="344"/>
        <end position="399"/>
    </location>
</feature>
<dbReference type="Gene3D" id="1.10.530.10">
    <property type="match status" value="1"/>
</dbReference>
<dbReference type="CDD" id="cd13399">
    <property type="entry name" value="Slt35-like"/>
    <property type="match status" value="1"/>
</dbReference>
<dbReference type="Gene3D" id="1.10.101.10">
    <property type="entry name" value="PGBD-like superfamily/PGBD"/>
    <property type="match status" value="1"/>
</dbReference>
<dbReference type="RefSeq" id="WP_259661459.1">
    <property type="nucleotide sequence ID" value="NZ_JAHXRI010000007.1"/>
</dbReference>
<accession>A0A953NAQ9</accession>
<reference evidence="4" key="1">
    <citation type="submission" date="2021-07" db="EMBL/GenBank/DDBJ databases">
        <title>New genus and species of the family Alcaligenaceae.</title>
        <authorList>
            <person name="Hahn M.W."/>
        </authorList>
    </citation>
    <scope>NUCLEOTIDE SEQUENCE</scope>
    <source>
        <strain evidence="4">LF4-65</strain>
    </source>
</reference>
<evidence type="ECO:0000259" key="2">
    <source>
        <dbReference type="Pfam" id="PF01471"/>
    </source>
</evidence>
<protein>
    <submittedName>
        <fullName evidence="4">Lytic murein transglycosylase</fullName>
    </submittedName>
</protein>
<dbReference type="InterPro" id="IPR043426">
    <property type="entry name" value="MltB-like"/>
</dbReference>
<feature type="signal peptide" evidence="1">
    <location>
        <begin position="1"/>
        <end position="26"/>
    </location>
</feature>
<dbReference type="InterPro" id="IPR031304">
    <property type="entry name" value="SLT_2"/>
</dbReference>
<name>A0A953NAQ9_9BURK</name>
<sequence>MQTFLTKAVAAGLLSVLGLWSGLSHGQNVDACVAGLRKEVLAQGITAKTFDSATKGVESDPDVLKAFDFQPEFRTAIWDYVAGLVDQERVDDGRAMQKKWSEVLQRAEQQYGVDARIIVAVWGVESNYGRIQGKRELVRSLVTLVCANKRQAFFKGELLATLRILQSGDIAPEVLVGSWAGAFGQTQFMPTTYQRLAVDFDGDGKRDIVNSVPDALGSTANFLQKAGWVKGQAWGYEVKIPADYAGPSGRRTKQPLSQWTAAGIKPIDASRAKAAGVTDTTQAALLLPSGPKGPAFLVFRNFDAIYSYNAAESYGLSIAHLADRIGGGGVFKTPWPTEDAGTSRAERREIQQLLIKRGYDVGEVDGLIGAVSRKAISDFQAKVGMPVDGRAGQRVLKALRN</sequence>
<dbReference type="Gene3D" id="1.10.8.350">
    <property type="entry name" value="Bacterial muramidase"/>
    <property type="match status" value="1"/>
</dbReference>
<feature type="chain" id="PRO_5037164433" evidence="1">
    <location>
        <begin position="27"/>
        <end position="401"/>
    </location>
</feature>
<dbReference type="AlphaFoldDB" id="A0A953NAQ9"/>
<organism evidence="4 5">
    <name type="scientific">Zwartia hollandica</name>
    <dbReference type="NCBI Taxonomy" id="324606"/>
    <lineage>
        <taxon>Bacteria</taxon>
        <taxon>Pseudomonadati</taxon>
        <taxon>Pseudomonadota</taxon>
        <taxon>Betaproteobacteria</taxon>
        <taxon>Burkholderiales</taxon>
        <taxon>Alcaligenaceae</taxon>
        <taxon>Zwartia</taxon>
    </lineage>
</organism>
<evidence type="ECO:0000256" key="1">
    <source>
        <dbReference type="SAM" id="SignalP"/>
    </source>
</evidence>
<dbReference type="Pfam" id="PF13406">
    <property type="entry name" value="SLT_2"/>
    <property type="match status" value="1"/>
</dbReference>
<dbReference type="InterPro" id="IPR023346">
    <property type="entry name" value="Lysozyme-like_dom_sf"/>
</dbReference>
<evidence type="ECO:0000259" key="3">
    <source>
        <dbReference type="Pfam" id="PF13406"/>
    </source>
</evidence>
<dbReference type="InterPro" id="IPR011970">
    <property type="entry name" value="MltB_2"/>
</dbReference>
<feature type="domain" description="Transglycosylase SLT" evidence="3">
    <location>
        <begin position="30"/>
        <end position="323"/>
    </location>
</feature>
<dbReference type="Proteomes" id="UP000739565">
    <property type="component" value="Unassembled WGS sequence"/>
</dbReference>
<proteinExistence type="predicted"/>
<evidence type="ECO:0000313" key="5">
    <source>
        <dbReference type="Proteomes" id="UP000739565"/>
    </source>
</evidence>
<keyword evidence="5" id="KW-1185">Reference proteome</keyword>
<dbReference type="InterPro" id="IPR036365">
    <property type="entry name" value="PGBD-like_sf"/>
</dbReference>
<dbReference type="EMBL" id="JAHXRI010000007">
    <property type="protein sequence ID" value="MBZ1351058.1"/>
    <property type="molecule type" value="Genomic_DNA"/>
</dbReference>
<dbReference type="SUPFAM" id="SSF53955">
    <property type="entry name" value="Lysozyme-like"/>
    <property type="match status" value="1"/>
</dbReference>
<dbReference type="InterPro" id="IPR002477">
    <property type="entry name" value="Peptidoglycan-bd-like"/>
</dbReference>
<gene>
    <name evidence="4" type="ORF">KZZ10_10410</name>
</gene>
<dbReference type="NCBIfam" id="TIGR02283">
    <property type="entry name" value="MltB_2"/>
    <property type="match status" value="1"/>
</dbReference>
<dbReference type="SUPFAM" id="SSF47090">
    <property type="entry name" value="PGBD-like"/>
    <property type="match status" value="1"/>
</dbReference>
<evidence type="ECO:0000313" key="4">
    <source>
        <dbReference type="EMBL" id="MBZ1351058.1"/>
    </source>
</evidence>
<dbReference type="PANTHER" id="PTHR30163">
    <property type="entry name" value="MEMBRANE-BOUND LYTIC MUREIN TRANSGLYCOSYLASE B"/>
    <property type="match status" value="1"/>
</dbReference>
<dbReference type="PANTHER" id="PTHR30163:SF10">
    <property type="entry name" value="TRANSGLYCOLASE-RELATED"/>
    <property type="match status" value="1"/>
</dbReference>
<dbReference type="GO" id="GO:0008933">
    <property type="term" value="F:peptidoglycan lytic transglycosylase activity"/>
    <property type="evidence" value="ECO:0007669"/>
    <property type="project" value="TreeGrafter"/>
</dbReference>
<dbReference type="Pfam" id="PF01471">
    <property type="entry name" value="PG_binding_1"/>
    <property type="match status" value="1"/>
</dbReference>
<comment type="caution">
    <text evidence="4">The sequence shown here is derived from an EMBL/GenBank/DDBJ whole genome shotgun (WGS) entry which is preliminary data.</text>
</comment>